<dbReference type="Pfam" id="PF02641">
    <property type="entry name" value="DUF190"/>
    <property type="match status" value="1"/>
</dbReference>
<name>A0A3R7HR47_9BURK</name>
<dbReference type="Gene3D" id="3.30.70.120">
    <property type="match status" value="1"/>
</dbReference>
<dbReference type="InterPro" id="IPR011322">
    <property type="entry name" value="N-reg_PII-like_a/b"/>
</dbReference>
<comment type="similarity">
    <text evidence="1">Belongs to the UPF0166 family.</text>
</comment>
<evidence type="ECO:0000313" key="3">
    <source>
        <dbReference type="Proteomes" id="UP000216225"/>
    </source>
</evidence>
<dbReference type="SUPFAM" id="SSF54913">
    <property type="entry name" value="GlnB-like"/>
    <property type="match status" value="1"/>
</dbReference>
<dbReference type="InterPro" id="IPR015867">
    <property type="entry name" value="N-reg_PII/ATP_PRibTrfase_C"/>
</dbReference>
<protein>
    <submittedName>
        <fullName evidence="2">Uncharacterized protein</fullName>
    </submittedName>
</protein>
<comment type="caution">
    <text evidence="2">The sequence shown here is derived from an EMBL/GenBank/DDBJ whole genome shotgun (WGS) entry which is preliminary data.</text>
</comment>
<accession>A0A3R7HR47</accession>
<proteinExistence type="inferred from homology"/>
<reference evidence="2 3" key="1">
    <citation type="submission" date="2018-09" db="EMBL/GenBank/DDBJ databases">
        <title>Genome comparison of Alicycliphilus sp. BQ1, a polyurethanolytic bacterium, with its closest phylogenetic relatives Alicycliphilus denitrificans BC and K601, unable to attack polyurethane.</title>
        <authorList>
            <person name="Loza-Tavera H."/>
            <person name="Lozano L."/>
            <person name="Cevallos M."/>
            <person name="Maya-Lucas O."/>
            <person name="Garcia-Mena J."/>
            <person name="Hernandez J."/>
        </authorList>
    </citation>
    <scope>NUCLEOTIDE SEQUENCE [LARGE SCALE GENOMIC DNA]</scope>
    <source>
        <strain evidence="2 3">BQ1</strain>
    </source>
</reference>
<dbReference type="AlphaFoldDB" id="A0A3R7HR47"/>
<dbReference type="InterPro" id="IPR003793">
    <property type="entry name" value="UPF0166"/>
</dbReference>
<organism evidence="2 3">
    <name type="scientific">Alicycliphilus denitrificans</name>
    <dbReference type="NCBI Taxonomy" id="179636"/>
    <lineage>
        <taxon>Bacteria</taxon>
        <taxon>Pseudomonadati</taxon>
        <taxon>Pseudomonadota</taxon>
        <taxon>Betaproteobacteria</taxon>
        <taxon>Burkholderiales</taxon>
        <taxon>Comamonadaceae</taxon>
        <taxon>Alicycliphilus</taxon>
    </lineage>
</organism>
<evidence type="ECO:0000256" key="1">
    <source>
        <dbReference type="ARBA" id="ARBA00010554"/>
    </source>
</evidence>
<dbReference type="RefSeq" id="WP_094435572.1">
    <property type="nucleotide sequence ID" value="NZ_AP024172.1"/>
</dbReference>
<gene>
    <name evidence="2" type="ORF">CE154_004675</name>
</gene>
<dbReference type="EMBL" id="NKDB02000001">
    <property type="protein sequence ID" value="RKJ99041.1"/>
    <property type="molecule type" value="Genomic_DNA"/>
</dbReference>
<evidence type="ECO:0000313" key="2">
    <source>
        <dbReference type="EMBL" id="RKJ99041.1"/>
    </source>
</evidence>
<dbReference type="Proteomes" id="UP000216225">
    <property type="component" value="Unassembled WGS sequence"/>
</dbReference>
<sequence>MQGYQLTFFTAQDRRHGHRPLGEWLLEFARQHGATGGTLIGAAEGFDHAGRFHSAHFFELADQPLAVTVSVDEAACRSLMEALAREDIELTYVKVPVEFGRIGRKAGGA</sequence>